<organism evidence="7 8">
    <name type="scientific">Helicostylum pulchrum</name>
    <dbReference type="NCBI Taxonomy" id="562976"/>
    <lineage>
        <taxon>Eukaryota</taxon>
        <taxon>Fungi</taxon>
        <taxon>Fungi incertae sedis</taxon>
        <taxon>Mucoromycota</taxon>
        <taxon>Mucoromycotina</taxon>
        <taxon>Mucoromycetes</taxon>
        <taxon>Mucorales</taxon>
        <taxon>Mucorineae</taxon>
        <taxon>Mucoraceae</taxon>
        <taxon>Helicostylum</taxon>
    </lineage>
</organism>
<feature type="transmembrane region" description="Helical" evidence="6">
    <location>
        <begin position="360"/>
        <end position="382"/>
    </location>
</feature>
<dbReference type="SUPFAM" id="SSF55307">
    <property type="entry name" value="Tubulin C-terminal domain-like"/>
    <property type="match status" value="1"/>
</dbReference>
<keyword evidence="8" id="KW-1185">Reference proteome</keyword>
<feature type="region of interest" description="Disordered" evidence="5">
    <location>
        <begin position="433"/>
        <end position="456"/>
    </location>
</feature>
<dbReference type="EMBL" id="BAABUJ010000014">
    <property type="protein sequence ID" value="GAA5800035.1"/>
    <property type="molecule type" value="Genomic_DNA"/>
</dbReference>
<dbReference type="PANTHER" id="PTHR11588">
    <property type="entry name" value="TUBULIN"/>
    <property type="match status" value="1"/>
</dbReference>
<name>A0ABP9Y018_9FUNG</name>
<proteinExistence type="inferred from homology"/>
<dbReference type="Proteomes" id="UP001476247">
    <property type="component" value="Unassembled WGS sequence"/>
</dbReference>
<accession>A0ABP9Y018</accession>
<comment type="caution">
    <text evidence="7">The sequence shown here is derived from an EMBL/GenBank/DDBJ whole genome shotgun (WGS) entry which is preliminary data.</text>
</comment>
<feature type="transmembrane region" description="Helical" evidence="6">
    <location>
        <begin position="258"/>
        <end position="278"/>
    </location>
</feature>
<evidence type="ECO:0000256" key="4">
    <source>
        <dbReference type="ARBA" id="ARBA00023134"/>
    </source>
</evidence>
<gene>
    <name evidence="7" type="ORF">HPULCUR_005457</name>
</gene>
<feature type="transmembrane region" description="Helical" evidence="6">
    <location>
        <begin position="388"/>
        <end position="410"/>
    </location>
</feature>
<evidence type="ECO:0000313" key="8">
    <source>
        <dbReference type="Proteomes" id="UP001476247"/>
    </source>
</evidence>
<dbReference type="InterPro" id="IPR008280">
    <property type="entry name" value="Tub_FtsZ_C"/>
</dbReference>
<evidence type="ECO:0000313" key="7">
    <source>
        <dbReference type="EMBL" id="GAA5800035.1"/>
    </source>
</evidence>
<evidence type="ECO:0000256" key="3">
    <source>
        <dbReference type="ARBA" id="ARBA00022741"/>
    </source>
</evidence>
<dbReference type="InterPro" id="IPR036525">
    <property type="entry name" value="Tubulin/FtsZ_GTPase_sf"/>
</dbReference>
<evidence type="ECO:0000256" key="5">
    <source>
        <dbReference type="SAM" id="MobiDB-lite"/>
    </source>
</evidence>
<dbReference type="InterPro" id="IPR000217">
    <property type="entry name" value="Tubulin"/>
</dbReference>
<reference evidence="7 8" key="1">
    <citation type="submission" date="2024-04" db="EMBL/GenBank/DDBJ databases">
        <title>genome sequences of Mucor flavus KT1a and Helicostylum pulchrum KT1b strains isolation_sourced from the surface of a dry-aged beef.</title>
        <authorList>
            <person name="Toyotome T."/>
            <person name="Hosono M."/>
            <person name="Torimaru M."/>
            <person name="Fukuda K."/>
            <person name="Mikami N."/>
        </authorList>
    </citation>
    <scope>NUCLEOTIDE SEQUENCE [LARGE SCALE GENOMIC DNA]</scope>
    <source>
        <strain evidence="7 8">KT1b</strain>
    </source>
</reference>
<dbReference type="Gene3D" id="3.40.50.1440">
    <property type="entry name" value="Tubulin/FtsZ, GTPase domain"/>
    <property type="match status" value="1"/>
</dbReference>
<keyword evidence="6" id="KW-1133">Transmembrane helix</keyword>
<keyword evidence="2" id="KW-0493">Microtubule</keyword>
<keyword evidence="6" id="KW-0812">Transmembrane</keyword>
<keyword evidence="3" id="KW-0547">Nucleotide-binding</keyword>
<evidence type="ECO:0000256" key="6">
    <source>
        <dbReference type="SAM" id="Phobius"/>
    </source>
</evidence>
<keyword evidence="4" id="KW-0342">GTP-binding</keyword>
<protein>
    <submittedName>
        <fullName evidence="7">Uncharacterized protein</fullName>
    </submittedName>
</protein>
<comment type="similarity">
    <text evidence="1">Belongs to the tubulin family.</text>
</comment>
<feature type="transmembrane region" description="Helical" evidence="6">
    <location>
        <begin position="53"/>
        <end position="74"/>
    </location>
</feature>
<evidence type="ECO:0000256" key="2">
    <source>
        <dbReference type="ARBA" id="ARBA00022701"/>
    </source>
</evidence>
<feature type="transmembrane region" description="Helical" evidence="6">
    <location>
        <begin position="320"/>
        <end position="339"/>
    </location>
</feature>
<keyword evidence="6" id="KW-0472">Membrane</keyword>
<evidence type="ECO:0000256" key="1">
    <source>
        <dbReference type="ARBA" id="ARBA00009636"/>
    </source>
</evidence>
<sequence>MLSVQQENTYFATLDLANPGYGSLNELVSAVLSGVSTSLYLPAHLNSNLRKLCVNMVLYSSMVGFAPLTAFGYLQYSNLSAPELASQMRDARNMFAIFDPCPVVTCCKEHTTAHEAPLSIPGLQVKADKDTHFFRDASSMLHPPKRPKITAENISTLAPVVTVINPYDVNLSSENKRLSSQYSMNKADMTSFKQYPTAYNMLKLASDVELLDLPTFLWTYSVPDNTTKHDAILVHVSGPNPLDFSDPASVPESALASFHPLVFLYFMLSFFIVPYPLYQFVAKKYNWETNPRTVARHWSDTMHGFSYGVILFIFGNYTRAFSWVTVVAFYPSLFGYALIAELPYTKTSLPNIKSWPKGMWVVFLIAVGLILAFAGVHIYFATQLTMPFVVYYVCGLLIPGFFLTVAVLIIKEVNNNWIRTKYHTWRQSRAKSDSIDESVTPGTATKAEEQQDPSAPITIHNPYPGTLGLHIHHWQIFYVLAYFTRFTHPVSQVAAGIVIACYMQGICAYGYDPLVNDNH</sequence>